<feature type="region of interest" description="Disordered" evidence="7">
    <location>
        <begin position="1"/>
        <end position="25"/>
    </location>
</feature>
<evidence type="ECO:0000256" key="4">
    <source>
        <dbReference type="ARBA" id="ARBA00023015"/>
    </source>
</evidence>
<dbReference type="Gene3D" id="3.40.30.10">
    <property type="entry name" value="Glutaredoxin"/>
    <property type="match status" value="1"/>
</dbReference>
<evidence type="ECO:0000256" key="6">
    <source>
        <dbReference type="ARBA" id="ARBA00023242"/>
    </source>
</evidence>
<keyword evidence="3" id="KW-0862">Zinc</keyword>
<dbReference type="Pfam" id="PF00043">
    <property type="entry name" value="GST_C"/>
    <property type="match status" value="1"/>
</dbReference>
<dbReference type="InterPro" id="IPR010987">
    <property type="entry name" value="Glutathione-S-Trfase_C-like"/>
</dbReference>
<dbReference type="Pfam" id="PF13409">
    <property type="entry name" value="GST_N_2"/>
    <property type="match status" value="1"/>
</dbReference>
<accession>A0A9P7GXK5</accession>
<feature type="region of interest" description="Disordered" evidence="7">
    <location>
        <begin position="57"/>
        <end position="103"/>
    </location>
</feature>
<dbReference type="Proteomes" id="UP000782241">
    <property type="component" value="Unassembled WGS sequence"/>
</dbReference>
<evidence type="ECO:0000259" key="8">
    <source>
        <dbReference type="PROSITE" id="PS50048"/>
    </source>
</evidence>
<dbReference type="PANTHER" id="PTHR47660:SF2">
    <property type="entry name" value="TRANSCRIPTION FACTOR WITH C2H2 AND ZN(2)-CYS(6) DNA BINDING DOMAIN (EUROFUNG)"/>
    <property type="match status" value="1"/>
</dbReference>
<comment type="caution">
    <text evidence="10">The sequence shown here is derived from an EMBL/GenBank/DDBJ whole genome shotgun (WGS) entry which is preliminary data.</text>
</comment>
<dbReference type="InterPro" id="IPR036282">
    <property type="entry name" value="Glutathione-S-Trfase_C_sf"/>
</dbReference>
<evidence type="ECO:0000256" key="3">
    <source>
        <dbReference type="ARBA" id="ARBA00022833"/>
    </source>
</evidence>
<dbReference type="PROSITE" id="PS50048">
    <property type="entry name" value="ZN2_CY6_FUNGAL_2"/>
    <property type="match status" value="1"/>
</dbReference>
<evidence type="ECO:0000256" key="1">
    <source>
        <dbReference type="ARBA" id="ARBA00007409"/>
    </source>
</evidence>
<dbReference type="GO" id="GO:0006351">
    <property type="term" value="P:DNA-templated transcription"/>
    <property type="evidence" value="ECO:0007669"/>
    <property type="project" value="InterPro"/>
</dbReference>
<dbReference type="SUPFAM" id="SSF57701">
    <property type="entry name" value="Zn2/Cys6 DNA-binding domain"/>
    <property type="match status" value="1"/>
</dbReference>
<dbReference type="EMBL" id="JAGPUO010000015">
    <property type="protein sequence ID" value="KAG5658103.1"/>
    <property type="molecule type" value="Genomic_DNA"/>
</dbReference>
<dbReference type="InterPro" id="IPR007219">
    <property type="entry name" value="XnlR_reg_dom"/>
</dbReference>
<dbReference type="GO" id="GO:0008270">
    <property type="term" value="F:zinc ion binding"/>
    <property type="evidence" value="ECO:0007669"/>
    <property type="project" value="InterPro"/>
</dbReference>
<dbReference type="CDD" id="cd03057">
    <property type="entry name" value="GST_N_Beta"/>
    <property type="match status" value="1"/>
</dbReference>
<reference evidence="10" key="1">
    <citation type="submission" date="2021-04" db="EMBL/GenBank/DDBJ databases">
        <title>Draft genome of Fusarium avenaceum strain F156N33, isolated from an atmospheric sample in Virginia.</title>
        <authorList>
            <person name="Yang S."/>
            <person name="Vinatzer B.A."/>
            <person name="Coleman J."/>
        </authorList>
    </citation>
    <scope>NUCLEOTIDE SEQUENCE</scope>
    <source>
        <strain evidence="10">F156N33</strain>
    </source>
</reference>
<dbReference type="Pfam" id="PF04082">
    <property type="entry name" value="Fungal_trans"/>
    <property type="match status" value="1"/>
</dbReference>
<feature type="compositionally biased region" description="Polar residues" evidence="7">
    <location>
        <begin position="81"/>
        <end position="98"/>
    </location>
</feature>
<sequence>MAVDLLRRHLARHDMPTAPDPRRGRACDTCHANKTKCDGGKKCTLCLKRGINCTYKHASKSSSGSKSPTDNAPELRAKRPTPNSTGSQDAVPSITLNVTPGPPQISPIDEVKAGFKRIANHIQSGEIPIGEDTPVPPLDQKWLEKNSKDYFGRFHDTWPLLHGPSYVGNENSLLLMATVAMISCWLKSSDEFGEVVLQLHEAFMNASSEWISDPRSRNGLDSRWPMETYQAIVLNIIFAFYHGNERLAAKASLLRGTLVVALREIDFFNSDNAAEQQRVHYPGTFVPWLMTIEDRWKRLIIYLFKIDMYLSSARFQAPTLFREEIDLTLPSTYSLWNAYGLDVFFRRITEQPTERSNSKLSEIIANPNTPVKSLLLFEDIHLALCGLLPAIWNRSQIARRSTEAGRPTHNSTSSLAWQLETWKADVDRLSHQCFQNFHSVEAGELPFAAYIGDYVEEPSRARAAAMTNIKFLVSDCMMTYHLQGLQLYADTRTINSVAKASTVSSTHESSVRPRLQKLHTQINLWAKSLEGRRALLHALAVLRQCETDLESNEPQTQFADPVACLAISTSALVVWAWLLFSEAACSCVPSINHINIGVDPQDLNNTARLENWLQADGTAALIISSTASPTDMPKLTLYRANGACSLVPHALLRHFKIPFDAVLIKGGPNGAEAADGSFTNAQYRSIHPRGYVPALAVDNEVITEMPAILTFIASLIPNENLLGATPIQRAKVLEWLVVLSGTLHGIGYGPVLRPGRFSDDTAHHDAIKAKGVGVVRECFQRIEDQLKGSEFMVGQALTIVDFNIYVFARWAQRADIDVETEYPHYFEHLQRTEKLHGVREAVEAEDLKLEFN</sequence>
<feature type="compositionally biased region" description="Basic and acidic residues" evidence="7">
    <location>
        <begin position="12"/>
        <end position="25"/>
    </location>
</feature>
<dbReference type="SFLD" id="SFLDG00358">
    <property type="entry name" value="Main_(cytGST)"/>
    <property type="match status" value="1"/>
</dbReference>
<dbReference type="AlphaFoldDB" id="A0A9P7GXK5"/>
<dbReference type="InterPro" id="IPR036864">
    <property type="entry name" value="Zn2-C6_fun-type_DNA-bd_sf"/>
</dbReference>
<dbReference type="InterPro" id="IPR004045">
    <property type="entry name" value="Glutathione_S-Trfase_N"/>
</dbReference>
<keyword evidence="4" id="KW-0805">Transcription regulation</keyword>
<dbReference type="SUPFAM" id="SSF47616">
    <property type="entry name" value="GST C-terminal domain-like"/>
    <property type="match status" value="1"/>
</dbReference>
<dbReference type="PROSITE" id="PS00463">
    <property type="entry name" value="ZN2_CY6_FUNGAL_1"/>
    <property type="match status" value="1"/>
</dbReference>
<feature type="domain" description="Zn(2)-C6 fungal-type" evidence="8">
    <location>
        <begin position="26"/>
        <end position="55"/>
    </location>
</feature>
<dbReference type="CDD" id="cd00067">
    <property type="entry name" value="GAL4"/>
    <property type="match status" value="1"/>
</dbReference>
<feature type="domain" description="GST C-terminal" evidence="9">
    <location>
        <begin position="725"/>
        <end position="851"/>
    </location>
</feature>
<dbReference type="InterPro" id="IPR004046">
    <property type="entry name" value="GST_C"/>
</dbReference>
<gene>
    <name evidence="10" type="ORF">KAF25_007054</name>
</gene>
<name>A0A9P7GXK5_9HYPO</name>
<keyword evidence="11" id="KW-1185">Reference proteome</keyword>
<organism evidence="10 11">
    <name type="scientific">Fusarium avenaceum</name>
    <dbReference type="NCBI Taxonomy" id="40199"/>
    <lineage>
        <taxon>Eukaryota</taxon>
        <taxon>Fungi</taxon>
        <taxon>Dikarya</taxon>
        <taxon>Ascomycota</taxon>
        <taxon>Pezizomycotina</taxon>
        <taxon>Sordariomycetes</taxon>
        <taxon>Hypocreomycetidae</taxon>
        <taxon>Hypocreales</taxon>
        <taxon>Nectriaceae</taxon>
        <taxon>Fusarium</taxon>
        <taxon>Fusarium tricinctum species complex</taxon>
    </lineage>
</organism>
<dbReference type="InterPro" id="IPR036249">
    <property type="entry name" value="Thioredoxin-like_sf"/>
</dbReference>
<proteinExistence type="inferred from homology"/>
<dbReference type="SMART" id="SM00066">
    <property type="entry name" value="GAL4"/>
    <property type="match status" value="1"/>
</dbReference>
<evidence type="ECO:0000313" key="10">
    <source>
        <dbReference type="EMBL" id="KAG5658103.1"/>
    </source>
</evidence>
<protein>
    <recommendedName>
        <fullName evidence="12">Zn(2)-C6 fungal-type domain-containing protein</fullName>
    </recommendedName>
</protein>
<dbReference type="PANTHER" id="PTHR47660">
    <property type="entry name" value="TRANSCRIPTION FACTOR WITH C2H2 AND ZN(2)-CYS(6) DNA BINDING DOMAIN (EUROFUNG)-RELATED-RELATED"/>
    <property type="match status" value="1"/>
</dbReference>
<dbReference type="InterPro" id="IPR040079">
    <property type="entry name" value="Glutathione_S-Trfase"/>
</dbReference>
<dbReference type="Gene3D" id="1.20.1050.10">
    <property type="match status" value="1"/>
</dbReference>
<dbReference type="PROSITE" id="PS50405">
    <property type="entry name" value="GST_CTER"/>
    <property type="match status" value="1"/>
</dbReference>
<evidence type="ECO:0000256" key="2">
    <source>
        <dbReference type="ARBA" id="ARBA00022723"/>
    </source>
</evidence>
<dbReference type="Pfam" id="PF00172">
    <property type="entry name" value="Zn_clus"/>
    <property type="match status" value="1"/>
</dbReference>
<keyword evidence="2" id="KW-0479">Metal-binding</keyword>
<dbReference type="GO" id="GO:0000981">
    <property type="term" value="F:DNA-binding transcription factor activity, RNA polymerase II-specific"/>
    <property type="evidence" value="ECO:0007669"/>
    <property type="project" value="InterPro"/>
</dbReference>
<dbReference type="CDD" id="cd12148">
    <property type="entry name" value="fungal_TF_MHR"/>
    <property type="match status" value="1"/>
</dbReference>
<dbReference type="SFLD" id="SFLDS00019">
    <property type="entry name" value="Glutathione_Transferase_(cytos"/>
    <property type="match status" value="1"/>
</dbReference>
<evidence type="ECO:0000256" key="5">
    <source>
        <dbReference type="ARBA" id="ARBA00023163"/>
    </source>
</evidence>
<evidence type="ECO:0008006" key="12">
    <source>
        <dbReference type="Google" id="ProtNLM"/>
    </source>
</evidence>
<dbReference type="InterPro" id="IPR001138">
    <property type="entry name" value="Zn2Cys6_DnaBD"/>
</dbReference>
<dbReference type="SUPFAM" id="SSF52833">
    <property type="entry name" value="Thioredoxin-like"/>
    <property type="match status" value="1"/>
</dbReference>
<evidence type="ECO:0000256" key="7">
    <source>
        <dbReference type="SAM" id="MobiDB-lite"/>
    </source>
</evidence>
<keyword evidence="5" id="KW-0804">Transcription</keyword>
<comment type="similarity">
    <text evidence="1">Belongs to the GST superfamily.</text>
</comment>
<dbReference type="Gene3D" id="4.10.240.10">
    <property type="entry name" value="Zn(2)-C6 fungal-type DNA-binding domain"/>
    <property type="match status" value="1"/>
</dbReference>
<dbReference type="GO" id="GO:0003677">
    <property type="term" value="F:DNA binding"/>
    <property type="evidence" value="ECO:0007669"/>
    <property type="project" value="InterPro"/>
</dbReference>
<evidence type="ECO:0000313" key="11">
    <source>
        <dbReference type="Proteomes" id="UP000782241"/>
    </source>
</evidence>
<keyword evidence="6" id="KW-0539">Nucleus</keyword>
<dbReference type="CDD" id="cd03188">
    <property type="entry name" value="GST_C_Beta"/>
    <property type="match status" value="1"/>
</dbReference>
<evidence type="ECO:0000259" key="9">
    <source>
        <dbReference type="PROSITE" id="PS50405"/>
    </source>
</evidence>